<sequence>MEGDMMEFFVMPTPMQGIHEKNIDFGDDKDGPDDYYAGNVDRGLNPLTEEEEEGSLLDEHDLLYINDGKVEMHKKENEKYHYHCNSIEYKLFNATGMQLQQQQQQRHVETNEMTPPTRGVGVKPPLSSDNHYIIPSLSKEYDDPSTFGNNSLISEDSSQIAVVRPLDASISQLSVLSPLQVQRTTAAPPIESLGKLLISSNKKDLAKFFDQVSENILSGCNDYDGDNSEMFYIDDSHFWRVEDEGLSEKSESKNRDDALLGLPHTALSNSTVPYRCKIDNGKETMADRNESRHPSHLQSQQKKSNSVSLATVTMSDTSSKTIPDLPPASSFVSTKRRDTTPLRANTSRASVPNSGMPSIKDEMLEEFEGDSNVKSHYKDCYSEEGYEKSHLRDKNDDTLSASDDIERKCAQSRDDACFPDRSTAFSRSIRAKDHTSERGAQGSVNNTNDVTDGLDFDFDKNEHQSIKKMTSREKRKGHSLAWHSNNGVNDDEHYDSKQWPPSSSDRASRLANRLTLLSISAHTETLQHHFFDDDMQLRDGASSLYHPSYTSDCDKESLKLIQEASLRDNACNISSNDEDNCSRVENEYNVCYSHDDFVKEFKGILPKERVGVEGQVIGVKAQEMNVSLSGKKIIEPSSSENVNPYVGSHDDSDASRQFVRQNHQQYKGRAHSSSRDIKTTNEFSVLAPFTTIGDRRNGHYNKENIGGSSRANHNSKISIHHPHHVPNEVSKSMLEKKLRGLSDITSNVARRDQGGSVCTSELGSLFTNDDDSRHISLPVPRMIVHKMNSDSSARSSPSFVQNVSQLSVHSKFTQGNTLLTSNQPPLFNDNYYGTISSQFSDFLSTFFPNEQTKQQNVQSLPNSTIVTIEETENKSAESPQCQKKTHSVPRLTRDTDNRYLHKMNPRIVTNSIAKTEMDVFGLYNSFPISSQQQDVTSEKRSHSADAVSSFRDYTFRPLSSTTAIQGVNIKCFDRSPKPQQADRLDPARLDFGGVVKQYPGAFELGTQISKVDAENSISPNVEAPPLTSDKGPSTSQEEDQTFLFKSEKIFSATAPDMELIVNETGSNKQPNSNSVSRLSTIAESNNLFPFPNQPETRSSVVATSEPWGNPQTKMQQPQIPGSFIKNHVIPNVKDDASHHSSIIEAIEVAPLKTFAHIGKINTIDDDTIVSMNDLGVHHAYVKPESHLDPLSQASLYDISSVSTDIGIQQIVASLSSDIGMPHGSTIATRSIHGACYQHVVPSQENSRPLQGESASPRQPHFSANMAKSANIGSCLQPQMNNVDHKDNRQNIIKQRVKIAWRKLVMGGPPGASTTRSGLSNGAPSSRT</sequence>
<comment type="caution">
    <text evidence="2">The sequence shown here is derived from an EMBL/GenBank/DDBJ whole genome shotgun (WGS) entry which is preliminary data.</text>
</comment>
<proteinExistence type="predicted"/>
<evidence type="ECO:0000313" key="3">
    <source>
        <dbReference type="Proteomes" id="UP001530377"/>
    </source>
</evidence>
<feature type="region of interest" description="Disordered" evidence="1">
    <location>
        <begin position="1241"/>
        <end position="1260"/>
    </location>
</feature>
<accession>A0ABD3RFR7</accession>
<feature type="region of interest" description="Disordered" evidence="1">
    <location>
        <begin position="1017"/>
        <end position="1038"/>
    </location>
</feature>
<evidence type="ECO:0000256" key="1">
    <source>
        <dbReference type="SAM" id="MobiDB-lite"/>
    </source>
</evidence>
<evidence type="ECO:0000313" key="2">
    <source>
        <dbReference type="EMBL" id="KAL3806295.1"/>
    </source>
</evidence>
<organism evidence="2 3">
    <name type="scientific">Cyclostephanos tholiformis</name>
    <dbReference type="NCBI Taxonomy" id="382380"/>
    <lineage>
        <taxon>Eukaryota</taxon>
        <taxon>Sar</taxon>
        <taxon>Stramenopiles</taxon>
        <taxon>Ochrophyta</taxon>
        <taxon>Bacillariophyta</taxon>
        <taxon>Coscinodiscophyceae</taxon>
        <taxon>Thalassiosirophycidae</taxon>
        <taxon>Stephanodiscales</taxon>
        <taxon>Stephanodiscaceae</taxon>
        <taxon>Cyclostephanos</taxon>
    </lineage>
</organism>
<feature type="region of interest" description="Disordered" evidence="1">
    <location>
        <begin position="286"/>
        <end position="340"/>
    </location>
</feature>
<gene>
    <name evidence="2" type="ORF">ACHAXA_000900</name>
</gene>
<reference evidence="2 3" key="1">
    <citation type="submission" date="2024-10" db="EMBL/GenBank/DDBJ databases">
        <title>Updated reference genomes for cyclostephanoid diatoms.</title>
        <authorList>
            <person name="Roberts W.R."/>
            <person name="Alverson A.J."/>
        </authorList>
    </citation>
    <scope>NUCLEOTIDE SEQUENCE [LARGE SCALE GENOMIC DNA]</scope>
    <source>
        <strain evidence="2 3">AJA228-03</strain>
    </source>
</reference>
<dbReference type="EMBL" id="JALLPB020000841">
    <property type="protein sequence ID" value="KAL3806295.1"/>
    <property type="molecule type" value="Genomic_DNA"/>
</dbReference>
<feature type="region of interest" description="Disordered" evidence="1">
    <location>
        <begin position="1305"/>
        <end position="1327"/>
    </location>
</feature>
<dbReference type="Proteomes" id="UP001530377">
    <property type="component" value="Unassembled WGS sequence"/>
</dbReference>
<feature type="compositionally biased region" description="Polar residues" evidence="1">
    <location>
        <begin position="1241"/>
        <end position="1256"/>
    </location>
</feature>
<protein>
    <submittedName>
        <fullName evidence="2">Uncharacterized protein</fullName>
    </submittedName>
</protein>
<feature type="compositionally biased region" description="Polar residues" evidence="1">
    <location>
        <begin position="1311"/>
        <end position="1327"/>
    </location>
</feature>
<feature type="compositionally biased region" description="Polar residues" evidence="1">
    <location>
        <begin position="296"/>
        <end position="321"/>
    </location>
</feature>
<feature type="region of interest" description="Disordered" evidence="1">
    <location>
        <begin position="428"/>
        <end position="506"/>
    </location>
</feature>
<keyword evidence="3" id="KW-1185">Reference proteome</keyword>
<name>A0ABD3RFR7_9STRA</name>